<name>A0A9N7Y6Z5_PLEPL</name>
<organism evidence="1 2">
    <name type="scientific">Pleuronectes platessa</name>
    <name type="common">European plaice</name>
    <dbReference type="NCBI Taxonomy" id="8262"/>
    <lineage>
        <taxon>Eukaryota</taxon>
        <taxon>Metazoa</taxon>
        <taxon>Chordata</taxon>
        <taxon>Craniata</taxon>
        <taxon>Vertebrata</taxon>
        <taxon>Euteleostomi</taxon>
        <taxon>Actinopterygii</taxon>
        <taxon>Neopterygii</taxon>
        <taxon>Teleostei</taxon>
        <taxon>Neoteleostei</taxon>
        <taxon>Acanthomorphata</taxon>
        <taxon>Carangaria</taxon>
        <taxon>Pleuronectiformes</taxon>
        <taxon>Pleuronectoidei</taxon>
        <taxon>Pleuronectidae</taxon>
        <taxon>Pleuronectes</taxon>
    </lineage>
</organism>
<dbReference type="Proteomes" id="UP001153269">
    <property type="component" value="Unassembled WGS sequence"/>
</dbReference>
<evidence type="ECO:0000313" key="1">
    <source>
        <dbReference type="EMBL" id="CAB1414932.1"/>
    </source>
</evidence>
<protein>
    <submittedName>
        <fullName evidence="1">Uncharacterized protein</fullName>
    </submittedName>
</protein>
<accession>A0A9N7Y6Z5</accession>
<evidence type="ECO:0000313" key="2">
    <source>
        <dbReference type="Proteomes" id="UP001153269"/>
    </source>
</evidence>
<sequence length="107" mass="11957">MASVCLYALQTMPGHAPDELAHGYLEDHLPDQDQGSWIVCGDCAGRHCKPSCNPTYGFFILEELDYLCNLIGLQIQRQRADIGLRLRGKPTACSDCFSVRDILEEKL</sequence>
<comment type="caution">
    <text evidence="1">The sequence shown here is derived from an EMBL/GenBank/DDBJ whole genome shotgun (WGS) entry which is preliminary data.</text>
</comment>
<proteinExistence type="predicted"/>
<dbReference type="EMBL" id="CADEAL010000130">
    <property type="protein sequence ID" value="CAB1414932.1"/>
    <property type="molecule type" value="Genomic_DNA"/>
</dbReference>
<reference evidence="1" key="1">
    <citation type="submission" date="2020-03" db="EMBL/GenBank/DDBJ databases">
        <authorList>
            <person name="Weist P."/>
        </authorList>
    </citation>
    <scope>NUCLEOTIDE SEQUENCE</scope>
</reference>
<gene>
    <name evidence="1" type="ORF">PLEPLA_LOCUS2645</name>
</gene>
<keyword evidence="2" id="KW-1185">Reference proteome</keyword>
<dbReference type="AlphaFoldDB" id="A0A9N7Y6Z5"/>